<organism evidence="1 2">
    <name type="scientific">Paraburkholderia sartisoli</name>
    <dbReference type="NCBI Taxonomy" id="83784"/>
    <lineage>
        <taxon>Bacteria</taxon>
        <taxon>Pseudomonadati</taxon>
        <taxon>Pseudomonadota</taxon>
        <taxon>Betaproteobacteria</taxon>
        <taxon>Burkholderiales</taxon>
        <taxon>Burkholderiaceae</taxon>
        <taxon>Paraburkholderia</taxon>
    </lineage>
</organism>
<accession>A0A1H4HSZ2</accession>
<evidence type="ECO:0000313" key="1">
    <source>
        <dbReference type="EMBL" id="SEB24791.1"/>
    </source>
</evidence>
<sequence>MMSNTNQRPGANPVSLTNDLFEVLQEGYRVNMTGAQLLAGLGAIRTTTASAAVALGDVTVIVDATGGNNTQTLPAAASATGREFVIKKKDASANTVTVKGNGTELIDGANTKVIAAQYGTARVKSDGVQYWVQ</sequence>
<dbReference type="Proteomes" id="UP000198638">
    <property type="component" value="Unassembled WGS sequence"/>
</dbReference>
<name>A0A1H4HSZ2_9BURK</name>
<proteinExistence type="predicted"/>
<reference evidence="2" key="1">
    <citation type="submission" date="2016-10" db="EMBL/GenBank/DDBJ databases">
        <authorList>
            <person name="Varghese N."/>
            <person name="Submissions S."/>
        </authorList>
    </citation>
    <scope>NUCLEOTIDE SEQUENCE [LARGE SCALE GENOMIC DNA]</scope>
    <source>
        <strain evidence="2">LMG 24000</strain>
    </source>
</reference>
<dbReference type="OrthoDB" id="554095at80840"/>
<protein>
    <submittedName>
        <fullName evidence="1">Uncharacterized protein</fullName>
    </submittedName>
</protein>
<dbReference type="STRING" id="83784.SAMN05192564_11539"/>
<keyword evidence="2" id="KW-1185">Reference proteome</keyword>
<dbReference type="AlphaFoldDB" id="A0A1H4HSZ2"/>
<evidence type="ECO:0000313" key="2">
    <source>
        <dbReference type="Proteomes" id="UP000198638"/>
    </source>
</evidence>
<dbReference type="EMBL" id="FNRQ01000015">
    <property type="protein sequence ID" value="SEB24791.1"/>
    <property type="molecule type" value="Genomic_DNA"/>
</dbReference>
<dbReference type="RefSeq" id="WP_143130483.1">
    <property type="nucleotide sequence ID" value="NZ_FNRQ01000015.1"/>
</dbReference>
<gene>
    <name evidence="1" type="ORF">SAMN05192564_11539</name>
</gene>